<dbReference type="SUPFAM" id="SSF55166">
    <property type="entry name" value="Hedgehog/DD-peptidase"/>
    <property type="match status" value="1"/>
</dbReference>
<sequence>MKYFTLQECIYSATAVARGIDNTPTPEIKAHIVESVEMLLDPLREAWQQYCEVNKLGSPGINISSGYRCPALNKEVHGSKTSAHMSGYAFDLVPTKEKNKTNREKIMEFKKFCRNYLANKAFDQLISEGEDDSGMPCWMHVGYKHPDGVQQRRKTMSMIHGKYVSPMTE</sequence>
<organism evidence="2">
    <name type="scientific">Myoviridae sp. ctVeR24</name>
    <dbReference type="NCBI Taxonomy" id="2827689"/>
    <lineage>
        <taxon>Viruses</taxon>
        <taxon>Duplodnaviria</taxon>
        <taxon>Heunggongvirae</taxon>
        <taxon>Uroviricota</taxon>
        <taxon>Caudoviricetes</taxon>
    </lineage>
</organism>
<proteinExistence type="predicted"/>
<dbReference type="Gene3D" id="3.30.1380.10">
    <property type="match status" value="1"/>
</dbReference>
<name>A0A8S5SY53_9CAUD</name>
<evidence type="ECO:0000313" key="2">
    <source>
        <dbReference type="EMBL" id="DAF55615.1"/>
    </source>
</evidence>
<reference evidence="2" key="1">
    <citation type="journal article" date="2021" name="Proc. Natl. Acad. Sci. U.S.A.">
        <title>A Catalog of Tens of Thousands of Viruses from Human Metagenomes Reveals Hidden Associations with Chronic Diseases.</title>
        <authorList>
            <person name="Tisza M.J."/>
            <person name="Buck C.B."/>
        </authorList>
    </citation>
    <scope>NUCLEOTIDE SEQUENCE</scope>
    <source>
        <strain evidence="2">CtVeR24</strain>
    </source>
</reference>
<accession>A0A8S5SY53</accession>
<dbReference type="EMBL" id="BK032695">
    <property type="protein sequence ID" value="DAF55615.1"/>
    <property type="molecule type" value="Genomic_DNA"/>
</dbReference>
<dbReference type="InterPro" id="IPR009045">
    <property type="entry name" value="Zn_M74/Hedgehog-like"/>
</dbReference>
<dbReference type="Pfam" id="PF08291">
    <property type="entry name" value="Peptidase_M15_3"/>
    <property type="match status" value="1"/>
</dbReference>
<protein>
    <submittedName>
        <fullName evidence="2">Peptidase</fullName>
    </submittedName>
</protein>
<evidence type="ECO:0000259" key="1">
    <source>
        <dbReference type="Pfam" id="PF08291"/>
    </source>
</evidence>
<dbReference type="InterPro" id="IPR013230">
    <property type="entry name" value="Peptidase_M15A_C"/>
</dbReference>
<feature type="domain" description="Peptidase M15A C-terminal" evidence="1">
    <location>
        <begin position="2"/>
        <end position="111"/>
    </location>
</feature>